<dbReference type="PROSITE" id="PS51128">
    <property type="entry name" value="ZF_DKSA_2"/>
    <property type="match status" value="1"/>
</dbReference>
<dbReference type="GO" id="GO:1900378">
    <property type="term" value="P:positive regulation of secondary metabolite biosynthetic process"/>
    <property type="evidence" value="ECO:0007669"/>
    <property type="project" value="TreeGrafter"/>
</dbReference>
<keyword evidence="3" id="KW-0862">Zinc</keyword>
<dbReference type="Proteomes" id="UP000078003">
    <property type="component" value="Unassembled WGS sequence"/>
</dbReference>
<dbReference type="STRING" id="539.A7P85_03380"/>
<keyword evidence="1" id="KW-0479">Metal-binding</keyword>
<dbReference type="Pfam" id="PF01258">
    <property type="entry name" value="zf-dskA_traR"/>
    <property type="match status" value="1"/>
</dbReference>
<dbReference type="GO" id="GO:0008270">
    <property type="term" value="F:zinc ion binding"/>
    <property type="evidence" value="ECO:0007669"/>
    <property type="project" value="UniProtKB-KW"/>
</dbReference>
<evidence type="ECO:0000256" key="4">
    <source>
        <dbReference type="PROSITE-ProRule" id="PRU00510"/>
    </source>
</evidence>
<dbReference type="OrthoDB" id="9811543at2"/>
<name>A0A1A9RLB2_EIKCO</name>
<evidence type="ECO:0000313" key="6">
    <source>
        <dbReference type="EMBL" id="OAM17397.1"/>
    </source>
</evidence>
<gene>
    <name evidence="6" type="ORF">A7P85_03380</name>
    <name evidence="7" type="ORF">A7P90_04460</name>
</gene>
<reference evidence="7" key="2">
    <citation type="submission" date="2016-05" db="EMBL/GenBank/DDBJ databases">
        <authorList>
            <person name="Lavstsen T."/>
            <person name="Jespersen J.S."/>
        </authorList>
    </citation>
    <scope>NUCLEOTIDE SEQUENCE</scope>
    <source>
        <strain evidence="6">NML01-0328</strain>
        <strain evidence="7">NML04-0072</strain>
    </source>
</reference>
<evidence type="ECO:0000313" key="9">
    <source>
        <dbReference type="Proteomes" id="UP000078003"/>
    </source>
</evidence>
<evidence type="ECO:0000256" key="3">
    <source>
        <dbReference type="ARBA" id="ARBA00022833"/>
    </source>
</evidence>
<dbReference type="Proteomes" id="UP000077589">
    <property type="component" value="Unassembled WGS sequence"/>
</dbReference>
<dbReference type="PANTHER" id="PTHR38777:SF1">
    <property type="entry name" value="DNAK SUPPRESSOR PROTEIN"/>
    <property type="match status" value="1"/>
</dbReference>
<organism evidence="7 8">
    <name type="scientific">Eikenella corrodens</name>
    <dbReference type="NCBI Taxonomy" id="539"/>
    <lineage>
        <taxon>Bacteria</taxon>
        <taxon>Pseudomonadati</taxon>
        <taxon>Pseudomonadota</taxon>
        <taxon>Betaproteobacteria</taxon>
        <taxon>Neisseriales</taxon>
        <taxon>Neisseriaceae</taxon>
        <taxon>Eikenella</taxon>
    </lineage>
</organism>
<comment type="caution">
    <text evidence="7">The sequence shown here is derived from an EMBL/GenBank/DDBJ whole genome shotgun (WGS) entry which is preliminary data.</text>
</comment>
<accession>A0A1A9RLB2</accession>
<dbReference type="InterPro" id="IPR000962">
    <property type="entry name" value="Znf_DskA_TraR"/>
</dbReference>
<evidence type="ECO:0000259" key="5">
    <source>
        <dbReference type="Pfam" id="PF01258"/>
    </source>
</evidence>
<protein>
    <recommendedName>
        <fullName evidence="5">Zinc finger DksA/TraR C4-type domain-containing protein</fullName>
    </recommendedName>
</protein>
<dbReference type="NCBIfam" id="TIGR02419">
    <property type="entry name" value="C4_traR_proteo"/>
    <property type="match status" value="1"/>
</dbReference>
<evidence type="ECO:0000313" key="8">
    <source>
        <dbReference type="Proteomes" id="UP000077589"/>
    </source>
</evidence>
<reference evidence="8 9" key="1">
    <citation type="submission" date="2016-05" db="EMBL/GenBank/DDBJ databases">
        <title>Draft genome of Corynebacterium afermentans subsp. afermentans LCDC 88199T.</title>
        <authorList>
            <person name="Bernier A.-M."/>
            <person name="Bernard K."/>
        </authorList>
    </citation>
    <scope>NUCLEOTIDE SEQUENCE [LARGE SCALE GENOMIC DNA]</scope>
    <source>
        <strain evidence="9">NML01-0328</strain>
        <strain evidence="8">NML04-0072</strain>
    </source>
</reference>
<feature type="zinc finger region" description="dksA C4-type" evidence="4">
    <location>
        <begin position="43"/>
        <end position="67"/>
    </location>
</feature>
<dbReference type="EMBL" id="LXSG01000026">
    <property type="protein sequence ID" value="OAM20039.1"/>
    <property type="molecule type" value="Genomic_DNA"/>
</dbReference>
<proteinExistence type="predicted"/>
<keyword evidence="2" id="KW-0863">Zinc-finger</keyword>
<evidence type="ECO:0000313" key="7">
    <source>
        <dbReference type="EMBL" id="OAM20039.1"/>
    </source>
</evidence>
<evidence type="ECO:0000256" key="2">
    <source>
        <dbReference type="ARBA" id="ARBA00022771"/>
    </source>
</evidence>
<dbReference type="AlphaFoldDB" id="A0A1A9RLB2"/>
<dbReference type="EMBL" id="LXSF01000002">
    <property type="protein sequence ID" value="OAM17397.1"/>
    <property type="molecule type" value="Genomic_DNA"/>
</dbReference>
<evidence type="ECO:0000256" key="1">
    <source>
        <dbReference type="ARBA" id="ARBA00022723"/>
    </source>
</evidence>
<dbReference type="PANTHER" id="PTHR38777">
    <property type="entry name" value="FELS-2 PROPHAGE PROTEIN"/>
    <property type="match status" value="1"/>
</dbReference>
<feature type="domain" description="Zinc finger DksA/TraR C4-type" evidence="5">
    <location>
        <begin position="42"/>
        <end position="72"/>
    </location>
</feature>
<dbReference type="InterPro" id="IPR012783">
    <property type="entry name" value="Znf_C4_TraR"/>
</dbReference>
<dbReference type="SUPFAM" id="SSF57716">
    <property type="entry name" value="Glucocorticoid receptor-like (DNA-binding domain)"/>
    <property type="match status" value="1"/>
</dbReference>
<sequence length="76" mass="8497">MVSEQAVMDISDRATQQEELAREEALRQIRLPENPAATSLLYCVDCGARIPKRRRLAVPGCTRCVGCQAYQEIGYP</sequence>
<dbReference type="Gene3D" id="1.20.120.910">
    <property type="entry name" value="DksA, coiled-coil domain"/>
    <property type="match status" value="1"/>
</dbReference>